<evidence type="ECO:0000259" key="13">
    <source>
        <dbReference type="PROSITE" id="PS52004"/>
    </source>
</evidence>
<evidence type="ECO:0000256" key="9">
    <source>
        <dbReference type="ARBA" id="ARBA00023098"/>
    </source>
</evidence>
<dbReference type="SMART" id="SM00823">
    <property type="entry name" value="PKS_PP"/>
    <property type="match status" value="2"/>
</dbReference>
<keyword evidence="4" id="KW-0597">Phosphoprotein</keyword>
<dbReference type="Gene3D" id="3.30.559.10">
    <property type="entry name" value="Chloramphenicol acetyltransferase-like domain"/>
    <property type="match status" value="1"/>
</dbReference>
<evidence type="ECO:0000256" key="6">
    <source>
        <dbReference type="ARBA" id="ARBA00022679"/>
    </source>
</evidence>
<dbReference type="Gene3D" id="3.30.559.30">
    <property type="entry name" value="Nonribosomal peptide synthetase, condensation domain"/>
    <property type="match status" value="1"/>
</dbReference>
<feature type="domain" description="Ketosynthase family 3 (KS3)" evidence="13">
    <location>
        <begin position="10"/>
        <end position="427"/>
    </location>
</feature>
<dbReference type="eggNOG" id="COG1020">
    <property type="taxonomic scope" value="Bacteria"/>
</dbReference>
<evidence type="ECO:0000256" key="10">
    <source>
        <dbReference type="ARBA" id="ARBA00023268"/>
    </source>
</evidence>
<dbReference type="InterPro" id="IPR013217">
    <property type="entry name" value="Methyltransf_12"/>
</dbReference>
<dbReference type="InterPro" id="IPR009081">
    <property type="entry name" value="PP-bd_ACP"/>
</dbReference>
<dbReference type="InterPro" id="IPR036291">
    <property type="entry name" value="NAD(P)-bd_dom_sf"/>
</dbReference>
<feature type="domain" description="Carrier" evidence="12">
    <location>
        <begin position="1789"/>
        <end position="1863"/>
    </location>
</feature>
<evidence type="ECO:0000256" key="1">
    <source>
        <dbReference type="ARBA" id="ARBA00001957"/>
    </source>
</evidence>
<dbReference type="PROSITE" id="PS00606">
    <property type="entry name" value="KS3_1"/>
    <property type="match status" value="1"/>
</dbReference>
<dbReference type="SMART" id="SM00825">
    <property type="entry name" value="PKS_KS"/>
    <property type="match status" value="1"/>
</dbReference>
<evidence type="ECO:0000313" key="14">
    <source>
        <dbReference type="EMBL" id="ADG93865.1"/>
    </source>
</evidence>
<dbReference type="SUPFAM" id="SSF56801">
    <property type="entry name" value="Acetyl-CoA synthetase-like"/>
    <property type="match status" value="1"/>
</dbReference>
<proteinExistence type="inferred from homology"/>
<dbReference type="GO" id="GO:0006633">
    <property type="term" value="P:fatty acid biosynthetic process"/>
    <property type="evidence" value="ECO:0007669"/>
    <property type="project" value="InterPro"/>
</dbReference>
<keyword evidence="10" id="KW-0511">Multifunctional enzyme</keyword>
<keyword evidence="15" id="KW-1185">Reference proteome</keyword>
<dbReference type="InterPro" id="IPR057737">
    <property type="entry name" value="Condensation_MtbB-like"/>
</dbReference>
<dbReference type="GO" id="GO:0004312">
    <property type="term" value="F:fatty acid synthase activity"/>
    <property type="evidence" value="ECO:0007669"/>
    <property type="project" value="TreeGrafter"/>
</dbReference>
<dbReference type="InterPro" id="IPR014030">
    <property type="entry name" value="Ketoacyl_synth_N"/>
</dbReference>
<dbReference type="Gene3D" id="3.40.50.150">
    <property type="entry name" value="Vaccinia Virus protein VP39"/>
    <property type="match status" value="1"/>
</dbReference>
<keyword evidence="5" id="KW-0436">Ligase</keyword>
<keyword evidence="8" id="KW-0276">Fatty acid metabolism</keyword>
<dbReference type="Gene3D" id="3.30.300.30">
    <property type="match status" value="1"/>
</dbReference>
<dbReference type="Pfam" id="PF00501">
    <property type="entry name" value="AMP-binding"/>
    <property type="match status" value="1"/>
</dbReference>
<evidence type="ECO:0000259" key="12">
    <source>
        <dbReference type="PROSITE" id="PS50075"/>
    </source>
</evidence>
<dbReference type="eggNOG" id="COG3319">
    <property type="taxonomic scope" value="Bacteria"/>
</dbReference>
<dbReference type="SUPFAM" id="SSF51735">
    <property type="entry name" value="NAD(P)-binding Rossmann-fold domains"/>
    <property type="match status" value="2"/>
</dbReference>
<dbReference type="FunFam" id="3.30.559.10:FF:000023">
    <property type="entry name" value="Non-ribosomal peptide synthetase"/>
    <property type="match status" value="1"/>
</dbReference>
<dbReference type="Gene3D" id="3.40.50.1820">
    <property type="entry name" value="alpha/beta hydrolase"/>
    <property type="match status" value="1"/>
</dbReference>
<dbReference type="Gene3D" id="3.40.366.10">
    <property type="entry name" value="Malonyl-Coenzyme A Acyl Carrier Protein, domain 2"/>
    <property type="match status" value="1"/>
</dbReference>
<protein>
    <submittedName>
        <fullName evidence="14">Amino acid adenylation domain protein</fullName>
    </submittedName>
</protein>
<dbReference type="NCBIfam" id="TIGR01733">
    <property type="entry name" value="AA-adenyl-dom"/>
    <property type="match status" value="1"/>
</dbReference>
<dbReference type="Pfam" id="PF13193">
    <property type="entry name" value="AMP-binding_C"/>
    <property type="match status" value="1"/>
</dbReference>
<evidence type="ECO:0000256" key="2">
    <source>
        <dbReference type="ARBA" id="ARBA00004924"/>
    </source>
</evidence>
<dbReference type="SUPFAM" id="SSF53901">
    <property type="entry name" value="Thiolase-like"/>
    <property type="match status" value="1"/>
</dbReference>
<evidence type="ECO:0000256" key="8">
    <source>
        <dbReference type="ARBA" id="ARBA00022832"/>
    </source>
</evidence>
<comment type="cofactor">
    <cofactor evidence="1">
        <name>pantetheine 4'-phosphate</name>
        <dbReference type="ChEBI" id="CHEBI:47942"/>
    </cofactor>
</comment>
<dbReference type="PROSITE" id="PS00455">
    <property type="entry name" value="AMP_BINDING"/>
    <property type="match status" value="1"/>
</dbReference>
<sequence>MNYKNISDNPDAIAVIGMSGIFPQAKDINKYWDNLINGVESIIQFSNEESSTKGHFVRAAATVDDIDCFDAKFFNYSAYEAEILDPQQRLFLECCWHALEEAGYSPDKAGNVGVFAGSNISTYLLLAQQSILAKGDTTHLLQLLMGNDKDYLATRVSYKLNLTGPSICVQSACSTSLLSIHTAVQSLLNGECKMALAGGVNISIPQELEYEYKEGMIFSPDGHCRAFDADAKGTVAGNGVGAVVLKPLSDAIEDGDSIHAVILGSAVNNDGARKIGYTAPSIEGQSSVIAQAIALADIPVNTIDYIETHGTGTPLGDPIEIRSLSQVFQNETKEKGFCAIGSVKPNIGHLNCAAGIASFIKTVLSLKNAQIPPSLHYKKANPEIDFINTPFFVNDKASLWPKRNHPRRAGVSSFGFGGTNVHMILEQAPEKIETNIKKDDEINLVVLSAQSQKQLHTLAEDYNNYLQNTEESLQNISFTSIEGRNHHNERLAIVAKNHNHLKQQVQEFLNTKENIQGYIGTKNYSTKIACLFTGQGSSYPNMAKELYTSNKLFHKNLNLCAKELENLLDIPLIDLIFGKEEHTNLLTQTKYAQPAIFAIEYSLYNMYRGMGIEFSVLAGHSVGEIVAACVADVFNLKDALKLITSRGQLVQNLETNKGGMLAIFTNQEIIDKYINIYPQLSIAAHNGPNHFVLSGENIILEKLIEQLDKDNIEYSKLKVSHAFHSSLLDPILDDFEKLVASFDMKIPNTQIVSNLYGRIVKNEEITTAKYWREHMRKPVLFMESINTLENMDINCFLECGPHPVLTNMGKKCVSNTDYQWIHSLQRNQEDKKIILSAVAQLYCKGIDIQWEGLAHNKDYQRVSLPTYPFDKQKYWLSTVADSLQTHKQDGPLTIWNNILSSGNKQAKEGSKALNISQLKYDEKVLITLAQSFIIKALRSLDLFTDDKKYSLDSILQKVIPQYHQLIQRFLEELNVVGLLKSKDKQFWQLKDINNQIIKEQKNDCKDVFLANPAFESVFINSGEQLADVLSGKTKAIDAMMMETSIDEAKEIYADLPTSYYFNALLRETVKSWVSNMPNNIPLKILEIGAGTGATSEQLLPLLPKDRSTYYYTDVSPIFLQRANKNFEEYNFVNYTLFDINKNPKEQGLDYNSFDLIIASNVLHAADDLQHTMNNVSKLLKPNAMLFMYEIIKETLIGELTTGLLLPIVKDTELRGMQPFMTKNQWESLLIKLGFKNFHSIPEENTDTSFIGERILLAQQKEVISEEKEYNNYFHHIQWDKNEVPIEKINHLLKESSNWLICSDKVGYTQELTSLLKQHNQNVSNIELDISSKLLNEKIKETFNNNKPVQILYLWGVENISLNQLSGSQLQEKQAVSSLKLLDILSALSQINLKNLKNLSIITNGSQHTSAIPNQNIALSQATLWGFSQVVALGHPELKVKLIDFDTEMSIKDNSIDLLKNLLSKNNSNEYQLILRKNNCYLPRIRSLENTDITPTIQKVNIDANGWYVIAGGLGGLGLKTASWLIENGAKNILLIGRSKPNIQAKEEIDNFTKLGINIKVAQLDITDYESLEKLINNLDLPLKGVIHSAVVRDTKTLGEMSQKERTLAVISPKLEGAWNLHKITQNHKELDLFILYSSSVSLIPARGLPEYVASNAFLDALAHYRKSKNLPAISISWGAWAEVGTVANTSQEEQLRQNGLNSIGVKQSFNCLEQIITGDFKDTHMGIFDVNWNKLLQNHPKNQLSSYFKDVLTVSYIEQKQGSEENLAQQQHKLLENLKSSKNSGQSLEFISDYLKQKISVLLRINVDDVPSEKDLLHLGIDSLMFLDLLNNLNQVLQIKVKPNEVMANLNINAISEHLLKAMQSTNHSDIAELLLVDKDSLTKPFPLTDIQQAYWIGRDQHMDLGNIACHGYMEIECKDLDIALLEDAWNKLIQRHEMLCCIIHPYGQQQILDNVKEYHFEVRDFSKTAKKVSDKALEEIRTELSHRVPQTDKWPLFDIHATKLQNNVTRLHISLDNIMTDGRSIGIMLSEWVHIYNNPQDTLPNLSLTFRDYIMTFEAYKQTEDYHKAKKYWVDRLDEIYPSPQLPLAKDPSKVSTPKFIRREFHLSEEKWQILKSLGAQKAGLTPSGILLSVYAQVLSLFSNSAKFTLNVPTFNRLAVHPQVNDIIGEFTSLILLSVDFSKQLSFKEQANILQKQLLKDQSYDSFSGVSVMRELAKHSKQANMPVVFTSTFGLAENVNTTFSEHESQAKELGKQIYTISQTPQVYIDNHVHDYGGSLNVYWDCVDELFPEGMLDSMFEAYGNLLEQLANNEQVWESTQAIKIPISQEQKRIQYNNTQNFDYLPKQDDLLSGFLRQVKQSPNHSALITNNENLSYKELFERSCFFAWQLQESDINPLEKVAIILPKGWQQISSIIATLGVNGTYVPFDYKLPEKRLLQLLEVAKISYVITSKEMKDNFTWPKNIKLITTPSNWGKEEEKIVQNNNIEFMPSNNQQLAYIIYTSGSTGIPKGVMISHHSALNTILDINDRFKITSDDIVFGLSGVHFDLSVYDIFGTLNAGACLVLPNEEGTKDPNHWIDLIEKHKITIWNSVPALCEMLLIQTNANKVTMQEMRLVLLSGDWIPLSLKDKLQKSTKNAKLYSLGGATEASIWSIYYPIEDIDPTWNSIPYGRPLANQQFYVLNEKYNDCPQLVIGDLYIGGEGLFMGYWQDEGKTKESFIIHPISGEKLYKTGDKGRFHPNGYIEFLGRNDLQVKINGHRIELGEIESSLLQNELIQNVVVTAIDTYGNSEISTSIKDNKQKLIAYCVCKEKNLSEIESKLKIWTKERLPNYMVPNHFFILNSIPLTKNGKLDRKALPLPSNEKKEIKSSTPQTENEKLLLSICREILQVDDINIHSDFFDIGGDSLQATRLSISLQKEGFNLSVNQIFMNPFLEDMAQFIKAQNDSSLENKKQEMISLEFNNSSSILTSFNTISEEKPNIFCIHGSDGGVFVFNELADQLENDFNIYGIAAQSTIEKNNISDIASSYLEQINTRDTAYPPIICGFSSGGFVAWEIARQLKERGEDLTQLILIDTQFLPQELKDNSLLILVLFALSFNMNIELLPIKEELIVKLKNNTYTNSELNEIQKLNEEEFEDLFEQLIDSNSLLNNDSTNLRRKFNIFKQYVEFTIEYDMPHLSSVDTLLLQAKQSVKNHQSWNSFGDKIQHIEVDGNHMSCLQYPNVSSISNTIQNFSKK</sequence>
<dbReference type="InterPro" id="IPR045851">
    <property type="entry name" value="AMP-bd_C_sf"/>
</dbReference>
<dbReference type="SUPFAM" id="SSF52151">
    <property type="entry name" value="FabD/lysophospholipase-like"/>
    <property type="match status" value="1"/>
</dbReference>
<dbReference type="InterPro" id="IPR036736">
    <property type="entry name" value="ACP-like_sf"/>
</dbReference>
<dbReference type="GO" id="GO:0005886">
    <property type="term" value="C:plasma membrane"/>
    <property type="evidence" value="ECO:0007669"/>
    <property type="project" value="TreeGrafter"/>
</dbReference>
<keyword evidence="7" id="KW-0677">Repeat</keyword>
<dbReference type="InterPro" id="IPR010071">
    <property type="entry name" value="AA_adenyl_dom"/>
</dbReference>
<dbReference type="InterPro" id="IPR016035">
    <property type="entry name" value="Acyl_Trfase/lysoPLipase"/>
</dbReference>
<gene>
    <name evidence="14" type="ordered locus">Arnit_2213</name>
</gene>
<evidence type="ECO:0000256" key="3">
    <source>
        <dbReference type="ARBA" id="ARBA00022450"/>
    </source>
</evidence>
<dbReference type="PROSITE" id="PS50075">
    <property type="entry name" value="CARRIER"/>
    <property type="match status" value="2"/>
</dbReference>
<dbReference type="SUPFAM" id="SSF55048">
    <property type="entry name" value="Probable ACP-binding domain of malonyl-CoA ACP transacylase"/>
    <property type="match status" value="1"/>
</dbReference>
<dbReference type="Gene3D" id="3.40.50.720">
    <property type="entry name" value="NAD(P)-binding Rossmann-like Domain"/>
    <property type="match status" value="1"/>
</dbReference>
<dbReference type="InterPro" id="IPR001031">
    <property type="entry name" value="Thioesterase"/>
</dbReference>
<comment type="similarity">
    <text evidence="11">In the C-terminal section; belongs to the NRP synthetase family.</text>
</comment>
<keyword evidence="6" id="KW-0808">Transferase</keyword>
<dbReference type="GO" id="GO:0071770">
    <property type="term" value="P:DIM/DIP cell wall layer assembly"/>
    <property type="evidence" value="ECO:0007669"/>
    <property type="project" value="TreeGrafter"/>
</dbReference>
<dbReference type="GO" id="GO:0016874">
    <property type="term" value="F:ligase activity"/>
    <property type="evidence" value="ECO:0007669"/>
    <property type="project" value="UniProtKB-KW"/>
</dbReference>
<dbReference type="GO" id="GO:0005737">
    <property type="term" value="C:cytoplasm"/>
    <property type="evidence" value="ECO:0007669"/>
    <property type="project" value="TreeGrafter"/>
</dbReference>
<dbReference type="Pfam" id="PF00975">
    <property type="entry name" value="Thioesterase"/>
    <property type="match status" value="1"/>
</dbReference>
<dbReference type="InterPro" id="IPR023213">
    <property type="entry name" value="CAT-like_dom_sf"/>
</dbReference>
<dbReference type="STRING" id="572480.Arnit_2213"/>
<dbReference type="Proteomes" id="UP000000939">
    <property type="component" value="Chromosome"/>
</dbReference>
<evidence type="ECO:0000256" key="5">
    <source>
        <dbReference type="ARBA" id="ARBA00022598"/>
    </source>
</evidence>
<dbReference type="Gene3D" id="3.40.50.12780">
    <property type="entry name" value="N-terminal domain of ligase-like"/>
    <property type="match status" value="1"/>
</dbReference>
<dbReference type="SUPFAM" id="SSF53335">
    <property type="entry name" value="S-adenosyl-L-methionine-dependent methyltransferases"/>
    <property type="match status" value="1"/>
</dbReference>
<dbReference type="OrthoDB" id="5349841at2"/>
<dbReference type="SMART" id="SM00827">
    <property type="entry name" value="PKS_AT"/>
    <property type="match status" value="1"/>
</dbReference>
<evidence type="ECO:0000256" key="11">
    <source>
        <dbReference type="ARBA" id="ARBA00029443"/>
    </source>
</evidence>
<dbReference type="InterPro" id="IPR020841">
    <property type="entry name" value="PKS_Beta-ketoAc_synthase_dom"/>
</dbReference>
<dbReference type="SUPFAM" id="SSF52777">
    <property type="entry name" value="CoA-dependent acyltransferases"/>
    <property type="match status" value="2"/>
</dbReference>
<dbReference type="SUPFAM" id="SSF47336">
    <property type="entry name" value="ACP-like"/>
    <property type="match status" value="2"/>
</dbReference>
<dbReference type="InterPro" id="IPR014031">
    <property type="entry name" value="Ketoacyl_synth_C"/>
</dbReference>
<dbReference type="InterPro" id="IPR032821">
    <property type="entry name" value="PKS_assoc"/>
</dbReference>
<dbReference type="Pfam" id="PF00698">
    <property type="entry name" value="Acyl_transf_1"/>
    <property type="match status" value="1"/>
</dbReference>
<dbReference type="CDD" id="cd19535">
    <property type="entry name" value="Cyc_NRPS"/>
    <property type="match status" value="1"/>
</dbReference>
<dbReference type="InterPro" id="IPR020845">
    <property type="entry name" value="AMP-binding_CS"/>
</dbReference>
<dbReference type="InterPro" id="IPR042099">
    <property type="entry name" value="ANL_N_sf"/>
</dbReference>
<dbReference type="InterPro" id="IPR016039">
    <property type="entry name" value="Thiolase-like"/>
</dbReference>
<dbReference type="PANTHER" id="PTHR43775:SF37">
    <property type="entry name" value="SI:DKEY-61P9.11"/>
    <property type="match status" value="1"/>
</dbReference>
<dbReference type="GO" id="GO:0004315">
    <property type="term" value="F:3-oxoacyl-[acyl-carrier-protein] synthase activity"/>
    <property type="evidence" value="ECO:0007669"/>
    <property type="project" value="InterPro"/>
</dbReference>
<accession>D5V0Q3</accession>
<evidence type="ECO:0000256" key="4">
    <source>
        <dbReference type="ARBA" id="ARBA00022553"/>
    </source>
</evidence>
<dbReference type="PROSITE" id="PS52004">
    <property type="entry name" value="KS3_2"/>
    <property type="match status" value="1"/>
</dbReference>
<evidence type="ECO:0000313" key="15">
    <source>
        <dbReference type="Proteomes" id="UP000000939"/>
    </source>
</evidence>
<dbReference type="CDD" id="cd02440">
    <property type="entry name" value="AdoMet_MTases"/>
    <property type="match status" value="1"/>
</dbReference>
<dbReference type="SUPFAM" id="SSF53474">
    <property type="entry name" value="alpha/beta-Hydrolases"/>
    <property type="match status" value="1"/>
</dbReference>
<dbReference type="InterPro" id="IPR006162">
    <property type="entry name" value="Ppantetheine_attach_site"/>
</dbReference>
<dbReference type="Pfam" id="PF00550">
    <property type="entry name" value="PP-binding"/>
    <property type="match status" value="2"/>
</dbReference>
<dbReference type="Pfam" id="PF08659">
    <property type="entry name" value="KR"/>
    <property type="match status" value="1"/>
</dbReference>
<dbReference type="Pfam" id="PF00668">
    <property type="entry name" value="Condensation"/>
    <property type="match status" value="1"/>
</dbReference>
<dbReference type="PANTHER" id="PTHR43775">
    <property type="entry name" value="FATTY ACID SYNTHASE"/>
    <property type="match status" value="1"/>
</dbReference>
<dbReference type="InterPro" id="IPR057326">
    <property type="entry name" value="KR_dom"/>
</dbReference>
<dbReference type="InterPro" id="IPR050091">
    <property type="entry name" value="PKS_NRPS_Biosynth_Enz"/>
</dbReference>
<dbReference type="InterPro" id="IPR029058">
    <property type="entry name" value="AB_hydrolase_fold"/>
</dbReference>
<dbReference type="InterPro" id="IPR013968">
    <property type="entry name" value="PKS_KR"/>
</dbReference>
<dbReference type="InterPro" id="IPR029063">
    <property type="entry name" value="SAM-dependent_MTases_sf"/>
</dbReference>
<dbReference type="HOGENOM" id="CLU_225363_0_0_7"/>
<dbReference type="InterPro" id="IPR025110">
    <property type="entry name" value="AMP-bd_C"/>
</dbReference>
<organism evidence="14 15">
    <name type="scientific">Arcobacter nitrofigilis (strain ATCC 33309 / DSM 7299 / CCUG 15893 / LMG 7604 / NCTC 12251 / CI)</name>
    <name type="common">Campylobacter nitrofigilis</name>
    <dbReference type="NCBI Taxonomy" id="572480"/>
    <lineage>
        <taxon>Bacteria</taxon>
        <taxon>Pseudomonadati</taxon>
        <taxon>Campylobacterota</taxon>
        <taxon>Epsilonproteobacteria</taxon>
        <taxon>Campylobacterales</taxon>
        <taxon>Arcobacteraceae</taxon>
        <taxon>Arcobacter</taxon>
    </lineage>
</organism>
<dbReference type="SMART" id="SM00822">
    <property type="entry name" value="PKS_KR"/>
    <property type="match status" value="1"/>
</dbReference>
<dbReference type="Pfam" id="PF00109">
    <property type="entry name" value="ketoacyl-synt"/>
    <property type="match status" value="1"/>
</dbReference>
<dbReference type="PROSITE" id="PS00012">
    <property type="entry name" value="PHOSPHOPANTETHEINE"/>
    <property type="match status" value="1"/>
</dbReference>
<feature type="domain" description="Carrier" evidence="12">
    <location>
        <begin position="2873"/>
        <end position="2947"/>
    </location>
</feature>
<dbReference type="InterPro" id="IPR020806">
    <property type="entry name" value="PKS_PP-bd"/>
</dbReference>
<dbReference type="InterPro" id="IPR016036">
    <property type="entry name" value="Malonyl_transacylase_ACP-bd"/>
</dbReference>
<dbReference type="FunFam" id="3.30.559.30:FF:000006">
    <property type="entry name" value="Yersiniabactin polyketide/non-ribosomal peptide synthetase"/>
    <property type="match status" value="1"/>
</dbReference>
<dbReference type="InterPro" id="IPR000873">
    <property type="entry name" value="AMP-dep_synth/lig_dom"/>
</dbReference>
<dbReference type="Gene3D" id="3.30.70.3290">
    <property type="match status" value="1"/>
</dbReference>
<dbReference type="Pfam" id="PF16197">
    <property type="entry name" value="KAsynt_C_assoc"/>
    <property type="match status" value="1"/>
</dbReference>
<dbReference type="RefSeq" id="WP_013136010.1">
    <property type="nucleotide sequence ID" value="NC_014166.1"/>
</dbReference>
<dbReference type="FunFam" id="3.40.47.10:FF:000042">
    <property type="entry name" value="Polyketide synthase Pks13"/>
    <property type="match status" value="1"/>
</dbReference>
<dbReference type="InterPro" id="IPR014043">
    <property type="entry name" value="Acyl_transferase_dom"/>
</dbReference>
<keyword evidence="3" id="KW-0596">Phosphopantetheine</keyword>
<dbReference type="Gene3D" id="1.10.1200.10">
    <property type="entry name" value="ACP-like"/>
    <property type="match status" value="2"/>
</dbReference>
<dbReference type="CDD" id="cd08955">
    <property type="entry name" value="KR_2_FAS_SDR_x"/>
    <property type="match status" value="1"/>
</dbReference>
<dbReference type="InterPro" id="IPR001227">
    <property type="entry name" value="Ac_transferase_dom_sf"/>
</dbReference>
<dbReference type="EMBL" id="CP001999">
    <property type="protein sequence ID" value="ADG93865.1"/>
    <property type="molecule type" value="Genomic_DNA"/>
</dbReference>
<comment type="pathway">
    <text evidence="2">Siderophore biosynthesis.</text>
</comment>
<dbReference type="GO" id="GO:0009403">
    <property type="term" value="P:toxin biosynthetic process"/>
    <property type="evidence" value="ECO:0007669"/>
    <property type="project" value="UniProtKB-ARBA"/>
</dbReference>
<dbReference type="InterPro" id="IPR001242">
    <property type="entry name" value="Condensation_dom"/>
</dbReference>
<reference evidence="14 15" key="1">
    <citation type="journal article" date="2010" name="Stand. Genomic Sci.">
        <title>Complete genome sequence of Arcobacter nitrofigilis type strain (CI).</title>
        <authorList>
            <person name="Pati A."/>
            <person name="Gronow S."/>
            <person name="Lapidus A."/>
            <person name="Copeland A."/>
            <person name="Glavina Del Rio T."/>
            <person name="Nolan M."/>
            <person name="Lucas S."/>
            <person name="Tice H."/>
            <person name="Cheng J.F."/>
            <person name="Han C."/>
            <person name="Chertkov O."/>
            <person name="Bruce D."/>
            <person name="Tapia R."/>
            <person name="Goodwin L."/>
            <person name="Pitluck S."/>
            <person name="Liolios K."/>
            <person name="Ivanova N."/>
            <person name="Mavromatis K."/>
            <person name="Chen A."/>
            <person name="Palaniappan K."/>
            <person name="Land M."/>
            <person name="Hauser L."/>
            <person name="Chang Y.J."/>
            <person name="Jeffries C.D."/>
            <person name="Detter J.C."/>
            <person name="Rohde M."/>
            <person name="Goker M."/>
            <person name="Bristow J."/>
            <person name="Eisen J.A."/>
            <person name="Markowitz V."/>
            <person name="Hugenholtz P."/>
            <person name="Klenk H.P."/>
            <person name="Kyrpides N.C."/>
        </authorList>
    </citation>
    <scope>NUCLEOTIDE SEQUENCE [LARGE SCALE GENOMIC DNA]</scope>
    <source>
        <strain evidence="15">ATCC 33309 / DSM 7299 / CCUG 15893 / LMG 7604 / NCTC 12251 / CI</strain>
    </source>
</reference>
<dbReference type="CDD" id="cd00833">
    <property type="entry name" value="PKS"/>
    <property type="match status" value="1"/>
</dbReference>
<keyword evidence="9" id="KW-0443">Lipid metabolism</keyword>
<dbReference type="eggNOG" id="COG2226">
    <property type="taxonomic scope" value="Bacteria"/>
</dbReference>
<dbReference type="Pfam" id="PF08242">
    <property type="entry name" value="Methyltransf_12"/>
    <property type="match status" value="1"/>
</dbReference>
<dbReference type="eggNOG" id="COG3321">
    <property type="taxonomic scope" value="Bacteria"/>
</dbReference>
<dbReference type="InterPro" id="IPR018201">
    <property type="entry name" value="Ketoacyl_synth_AS"/>
</dbReference>
<evidence type="ECO:0000256" key="7">
    <source>
        <dbReference type="ARBA" id="ARBA00022737"/>
    </source>
</evidence>
<dbReference type="eggNOG" id="COG0300">
    <property type="taxonomic scope" value="Bacteria"/>
</dbReference>
<dbReference type="Pfam" id="PF02801">
    <property type="entry name" value="Ketoacyl-synt_C"/>
    <property type="match status" value="1"/>
</dbReference>
<dbReference type="Gene3D" id="3.40.47.10">
    <property type="match status" value="1"/>
</dbReference>
<dbReference type="GO" id="GO:0031177">
    <property type="term" value="F:phosphopantetheine binding"/>
    <property type="evidence" value="ECO:0007669"/>
    <property type="project" value="InterPro"/>
</dbReference>
<name>D5V0Q3_ARCNC</name>
<dbReference type="KEGG" id="ant:Arnit_2213"/>